<dbReference type="Pfam" id="PF12796">
    <property type="entry name" value="Ank_2"/>
    <property type="match status" value="1"/>
</dbReference>
<proteinExistence type="predicted"/>
<evidence type="ECO:0008006" key="3">
    <source>
        <dbReference type="Google" id="ProtNLM"/>
    </source>
</evidence>
<comment type="caution">
    <text evidence="1">The sequence shown here is derived from an EMBL/GenBank/DDBJ whole genome shotgun (WGS) entry which is preliminary data.</text>
</comment>
<name>A0A8H4UH18_9HYPO</name>
<gene>
    <name evidence="1" type="ORF">FZEAL_7186</name>
</gene>
<dbReference type="SUPFAM" id="SSF48403">
    <property type="entry name" value="Ankyrin repeat"/>
    <property type="match status" value="1"/>
</dbReference>
<dbReference type="AlphaFoldDB" id="A0A8H4UH18"/>
<sequence length="272" mass="30870">MGTGYWLQEPLWVTVWTGNAECATSILRSQAKHPADLLLCKAELICEAAHLKEIEFVRLAIETVPPFTAWPLVKRNSTYDAQERDQYAVDKLCRVLETTTDPQVFELLFPFMTATCKPYQRVWWESRGDYFETWGTKRLQRAMDDGVLPIVQQLLHIKFSIGPQPLVGALERGHDHIVRYLFEIGARLDGALAVAAKEGNVPMLKLLLEKGAGKNKESMKNALREALMEGEEGIFRRLVDSGQARGVFNNKGKECLKRDLLRNDMIALLKLI</sequence>
<organism evidence="1 2">
    <name type="scientific">Fusarium zealandicum</name>
    <dbReference type="NCBI Taxonomy" id="1053134"/>
    <lineage>
        <taxon>Eukaryota</taxon>
        <taxon>Fungi</taxon>
        <taxon>Dikarya</taxon>
        <taxon>Ascomycota</taxon>
        <taxon>Pezizomycotina</taxon>
        <taxon>Sordariomycetes</taxon>
        <taxon>Hypocreomycetidae</taxon>
        <taxon>Hypocreales</taxon>
        <taxon>Nectriaceae</taxon>
        <taxon>Fusarium</taxon>
        <taxon>Fusarium staphyleae species complex</taxon>
    </lineage>
</organism>
<dbReference type="EMBL" id="JABEYC010000569">
    <property type="protein sequence ID" value="KAF4976107.1"/>
    <property type="molecule type" value="Genomic_DNA"/>
</dbReference>
<dbReference type="InterPro" id="IPR036770">
    <property type="entry name" value="Ankyrin_rpt-contain_sf"/>
</dbReference>
<dbReference type="InterPro" id="IPR002110">
    <property type="entry name" value="Ankyrin_rpt"/>
</dbReference>
<reference evidence="1" key="2">
    <citation type="submission" date="2020-05" db="EMBL/GenBank/DDBJ databases">
        <authorList>
            <person name="Kim H.-S."/>
            <person name="Proctor R.H."/>
            <person name="Brown D.W."/>
        </authorList>
    </citation>
    <scope>NUCLEOTIDE SEQUENCE</scope>
    <source>
        <strain evidence="1">NRRL 22465</strain>
    </source>
</reference>
<evidence type="ECO:0000313" key="1">
    <source>
        <dbReference type="EMBL" id="KAF4976107.1"/>
    </source>
</evidence>
<reference evidence="1" key="1">
    <citation type="journal article" date="2020" name="BMC Genomics">
        <title>Correction to: Identification and distribution of gene clusters required for synthesis of sphingolipid metabolism inhibitors in diverse species of the filamentous fungus Fusarium.</title>
        <authorList>
            <person name="Kim H.S."/>
            <person name="Lohmar J.M."/>
            <person name="Busman M."/>
            <person name="Brown D.W."/>
            <person name="Naumann T.A."/>
            <person name="Divon H.H."/>
            <person name="Lysoe E."/>
            <person name="Uhlig S."/>
            <person name="Proctor R.H."/>
        </authorList>
    </citation>
    <scope>NUCLEOTIDE SEQUENCE</scope>
    <source>
        <strain evidence="1">NRRL 22465</strain>
    </source>
</reference>
<accession>A0A8H4UH18</accession>
<evidence type="ECO:0000313" key="2">
    <source>
        <dbReference type="Proteomes" id="UP000635477"/>
    </source>
</evidence>
<dbReference type="Gene3D" id="1.25.40.20">
    <property type="entry name" value="Ankyrin repeat-containing domain"/>
    <property type="match status" value="1"/>
</dbReference>
<protein>
    <recommendedName>
        <fullName evidence="3">Ankyrin repeat protein</fullName>
    </recommendedName>
</protein>
<dbReference type="Proteomes" id="UP000635477">
    <property type="component" value="Unassembled WGS sequence"/>
</dbReference>
<dbReference type="OrthoDB" id="4153866at2759"/>
<keyword evidence="2" id="KW-1185">Reference proteome</keyword>